<reference evidence="1" key="1">
    <citation type="submission" date="2020-08" db="EMBL/GenBank/DDBJ databases">
        <title>Sequencing the genomes of 1000 actinobacteria strains.</title>
        <authorList>
            <person name="Klenk H.-P."/>
        </authorList>
    </citation>
    <scope>NUCLEOTIDE SEQUENCE</scope>
    <source>
        <strain evidence="1">DSM 10695</strain>
    </source>
</reference>
<comment type="caution">
    <text evidence="1">The sequence shown here is derived from an EMBL/GenBank/DDBJ whole genome shotgun (WGS) entry which is preliminary data.</text>
</comment>
<protein>
    <submittedName>
        <fullName evidence="1">Uncharacterized protein</fullName>
    </submittedName>
</protein>
<dbReference type="EMBL" id="JACHMK010000001">
    <property type="protein sequence ID" value="MBB6333632.1"/>
    <property type="molecule type" value="Genomic_DNA"/>
</dbReference>
<evidence type="ECO:0000313" key="2">
    <source>
        <dbReference type="Proteomes" id="UP000617426"/>
    </source>
</evidence>
<sequence>MSVHRQAEYVVRLLDEQDREIRVLDGVTGGSVSLSASTRLRASGQLSIRDTGEEIDWLSHRVRIDYEPVGVEPWPLGVFLLSTPQDAHSDAGRAWEVDLLGKLAVLDGDSTEQTLTVPAGANLVEAAQQLIRDAGETRLAVTPSAASASSEMVWDPGTSVLTIVNDLLDAAGYWACFTDGSGVVHLEPYVRPAARARVFDFIEGETAIHSAEWTRDQDLAAVPNRVVLVGQGEEEKPALVGVATNEDHESRFSRQRRGRWITVSETGVEAADQETITAKARRRLIEASTPQAILQIAHMPIPIVPNDAGVFRSQGVDSRVVLQSIEYQLDPTALAQSKLLEVVDL</sequence>
<name>A0A923E2G8_9ACTO</name>
<keyword evidence="2" id="KW-1185">Reference proteome</keyword>
<dbReference type="AlphaFoldDB" id="A0A923E2G8"/>
<accession>A0A923E2G8</accession>
<proteinExistence type="predicted"/>
<dbReference type="Proteomes" id="UP000617426">
    <property type="component" value="Unassembled WGS sequence"/>
</dbReference>
<organism evidence="1 2">
    <name type="scientific">Schaalia hyovaginalis</name>
    <dbReference type="NCBI Taxonomy" id="29316"/>
    <lineage>
        <taxon>Bacteria</taxon>
        <taxon>Bacillati</taxon>
        <taxon>Actinomycetota</taxon>
        <taxon>Actinomycetes</taxon>
        <taxon>Actinomycetales</taxon>
        <taxon>Actinomycetaceae</taxon>
        <taxon>Schaalia</taxon>
    </lineage>
</organism>
<evidence type="ECO:0000313" key="1">
    <source>
        <dbReference type="EMBL" id="MBB6333632.1"/>
    </source>
</evidence>
<dbReference type="RefSeq" id="WP_184451323.1">
    <property type="nucleotide sequence ID" value="NZ_JACHMK010000001.1"/>
</dbReference>
<gene>
    <name evidence="1" type="ORF">HD592_000197</name>
</gene>